<dbReference type="AlphaFoldDB" id="A0A1I2HGY7"/>
<sequence length="121" mass="13824">MEQVGLTYRLETDGAVYKNESVEASVITDIIYGFDSNWEDFIVLEPSLPLEDSIYLQAATEGEGLGGIIVEIRFVYADESFKHYDYKTTDKGEVIRMFLEYWGAQKLPDLSQWNDVTSTFS</sequence>
<dbReference type="EMBL" id="FONN01000023">
    <property type="protein sequence ID" value="SFF28919.1"/>
    <property type="molecule type" value="Genomic_DNA"/>
</dbReference>
<dbReference type="RefSeq" id="WP_046233835.1">
    <property type="nucleotide sequence ID" value="NZ_FONN01000023.1"/>
</dbReference>
<accession>A0A1I2HGY7</accession>
<dbReference type="Proteomes" id="UP000183410">
    <property type="component" value="Unassembled WGS sequence"/>
</dbReference>
<dbReference type="OrthoDB" id="2663305at2"/>
<proteinExistence type="predicted"/>
<gene>
    <name evidence="1" type="ORF">SAMN04487969_12348</name>
</gene>
<reference evidence="2" key="1">
    <citation type="submission" date="2016-10" db="EMBL/GenBank/DDBJ databases">
        <authorList>
            <person name="Varghese N."/>
            <person name="Submissions S."/>
        </authorList>
    </citation>
    <scope>NUCLEOTIDE SEQUENCE [LARGE SCALE GENOMIC DNA]</scope>
    <source>
        <strain evidence="2">CGMCC 1.10223</strain>
    </source>
</reference>
<evidence type="ECO:0000313" key="1">
    <source>
        <dbReference type="EMBL" id="SFF28919.1"/>
    </source>
</evidence>
<keyword evidence="2" id="KW-1185">Reference proteome</keyword>
<protein>
    <submittedName>
        <fullName evidence="1">Uncharacterized protein</fullName>
    </submittedName>
</protein>
<evidence type="ECO:0000313" key="2">
    <source>
        <dbReference type="Proteomes" id="UP000183410"/>
    </source>
</evidence>
<name>A0A1I2HGY7_9BACL</name>
<organism evidence="1 2">
    <name type="scientific">Paenibacillus algorifonticola</name>
    <dbReference type="NCBI Taxonomy" id="684063"/>
    <lineage>
        <taxon>Bacteria</taxon>
        <taxon>Bacillati</taxon>
        <taxon>Bacillota</taxon>
        <taxon>Bacilli</taxon>
        <taxon>Bacillales</taxon>
        <taxon>Paenibacillaceae</taxon>
        <taxon>Paenibacillus</taxon>
    </lineage>
</organism>